<keyword evidence="2" id="KW-0547">Nucleotide-binding</keyword>
<evidence type="ECO:0000256" key="2">
    <source>
        <dbReference type="ARBA" id="ARBA00022741"/>
    </source>
</evidence>
<dbReference type="AlphaFoldDB" id="A0A4U0U0M7"/>
<protein>
    <recommendedName>
        <fullName evidence="4">Protein kinase domain-containing protein</fullName>
    </recommendedName>
</protein>
<dbReference type="InterPro" id="IPR000719">
    <property type="entry name" value="Prot_kinase_dom"/>
</dbReference>
<dbReference type="InterPro" id="IPR050117">
    <property type="entry name" value="MAPK"/>
</dbReference>
<reference evidence="5 6" key="1">
    <citation type="submission" date="2017-03" db="EMBL/GenBank/DDBJ databases">
        <title>Genomes of endolithic fungi from Antarctica.</title>
        <authorList>
            <person name="Coleine C."/>
            <person name="Masonjones S."/>
            <person name="Stajich J.E."/>
        </authorList>
    </citation>
    <scope>NUCLEOTIDE SEQUENCE [LARGE SCALE GENOMIC DNA]</scope>
    <source>
        <strain evidence="5 6">CCFEE 6315</strain>
    </source>
</reference>
<gene>
    <name evidence="5" type="ORF">B0A50_03920</name>
</gene>
<accession>A0A4U0U0M7</accession>
<dbReference type="Gene3D" id="1.10.510.10">
    <property type="entry name" value="Transferase(Phosphotransferase) domain 1"/>
    <property type="match status" value="1"/>
</dbReference>
<evidence type="ECO:0000256" key="1">
    <source>
        <dbReference type="ARBA" id="ARBA00022527"/>
    </source>
</evidence>
<keyword evidence="6" id="KW-1185">Reference proteome</keyword>
<keyword evidence="3" id="KW-0067">ATP-binding</keyword>
<dbReference type="PROSITE" id="PS50011">
    <property type="entry name" value="PROTEIN_KINASE_DOM"/>
    <property type="match status" value="1"/>
</dbReference>
<evidence type="ECO:0000256" key="3">
    <source>
        <dbReference type="ARBA" id="ARBA00022840"/>
    </source>
</evidence>
<dbReference type="SMART" id="SM00220">
    <property type="entry name" value="S_TKc"/>
    <property type="match status" value="1"/>
</dbReference>
<evidence type="ECO:0000313" key="6">
    <source>
        <dbReference type="Proteomes" id="UP000308549"/>
    </source>
</evidence>
<dbReference type="PANTHER" id="PTHR24055">
    <property type="entry name" value="MITOGEN-ACTIVATED PROTEIN KINASE"/>
    <property type="match status" value="1"/>
</dbReference>
<dbReference type="Proteomes" id="UP000308549">
    <property type="component" value="Unassembled WGS sequence"/>
</dbReference>
<evidence type="ECO:0000313" key="5">
    <source>
        <dbReference type="EMBL" id="TKA28453.1"/>
    </source>
</evidence>
<dbReference type="GO" id="GO:0004674">
    <property type="term" value="F:protein serine/threonine kinase activity"/>
    <property type="evidence" value="ECO:0007669"/>
    <property type="project" value="UniProtKB-KW"/>
</dbReference>
<dbReference type="InterPro" id="IPR011009">
    <property type="entry name" value="Kinase-like_dom_sf"/>
</dbReference>
<sequence>MTLAQLRDLFEDKALEKTLLQKFLCMVLLGLDFLHQAGVVHTGVSNDSAFDAAELIYLPDLSPHNILVGADDVTVSKVEEAELANPSPRKILADRTIHLSYAMPTSYRAPVITDFGSAHIGTPGQKFHGDVMPGVYRAPEIIAGLEWDSKIDIWSFGVMIWDLFEGRSLFSAVRNGSLDDELHFAGMVSLMGPPPKKFLESSQKCRQYWDTQGNWIAETPIPDQTLESRETRLSGGDKQLLLALARKIFRWLPEDRPSAQDLYKDGFLSQWESEGTDSGSEVPS</sequence>
<comment type="caution">
    <text evidence="5">The sequence shown here is derived from an EMBL/GenBank/DDBJ whole genome shotgun (WGS) entry which is preliminary data.</text>
</comment>
<proteinExistence type="predicted"/>
<dbReference type="OrthoDB" id="5979581at2759"/>
<feature type="domain" description="Protein kinase" evidence="4">
    <location>
        <begin position="1"/>
        <end position="268"/>
    </location>
</feature>
<dbReference type="GO" id="GO:0005524">
    <property type="term" value="F:ATP binding"/>
    <property type="evidence" value="ECO:0007669"/>
    <property type="project" value="UniProtKB-KW"/>
</dbReference>
<organism evidence="5 6">
    <name type="scientific">Salinomyces thailandicus</name>
    <dbReference type="NCBI Taxonomy" id="706561"/>
    <lineage>
        <taxon>Eukaryota</taxon>
        <taxon>Fungi</taxon>
        <taxon>Dikarya</taxon>
        <taxon>Ascomycota</taxon>
        <taxon>Pezizomycotina</taxon>
        <taxon>Dothideomycetes</taxon>
        <taxon>Dothideomycetidae</taxon>
        <taxon>Mycosphaerellales</taxon>
        <taxon>Teratosphaeriaceae</taxon>
        <taxon>Salinomyces</taxon>
    </lineage>
</organism>
<keyword evidence="1" id="KW-0808">Transferase</keyword>
<dbReference type="EMBL" id="NAJL01000018">
    <property type="protein sequence ID" value="TKA28453.1"/>
    <property type="molecule type" value="Genomic_DNA"/>
</dbReference>
<keyword evidence="1" id="KW-0418">Kinase</keyword>
<keyword evidence="1" id="KW-0723">Serine/threonine-protein kinase</keyword>
<dbReference type="SUPFAM" id="SSF56112">
    <property type="entry name" value="Protein kinase-like (PK-like)"/>
    <property type="match status" value="1"/>
</dbReference>
<dbReference type="Pfam" id="PF00069">
    <property type="entry name" value="Pkinase"/>
    <property type="match status" value="1"/>
</dbReference>
<name>A0A4U0U0M7_9PEZI</name>
<evidence type="ECO:0000259" key="4">
    <source>
        <dbReference type="PROSITE" id="PS50011"/>
    </source>
</evidence>